<comment type="caution">
    <text evidence="1">The sequence shown here is derived from an EMBL/GenBank/DDBJ whole genome shotgun (WGS) entry which is preliminary data.</text>
</comment>
<name>A0A395LMT3_9SPHN</name>
<dbReference type="PIRSF" id="PIRSF012608">
    <property type="entry name" value="UCP012608"/>
    <property type="match status" value="1"/>
</dbReference>
<proteinExistence type="predicted"/>
<dbReference type="AlphaFoldDB" id="A0A395LMT3"/>
<evidence type="ECO:0000313" key="2">
    <source>
        <dbReference type="Proteomes" id="UP000254101"/>
    </source>
</evidence>
<protein>
    <submittedName>
        <fullName evidence="1">DUF2332 domain-containing protein</fullName>
    </submittedName>
</protein>
<sequence>MDIVSIPEAIEWQARHAEEAGAPGTARVIRALLSLEDSNAATARRIFGWQGLSLRDAMPLRIAGGLHYLLLSGEEPRLADVYAGRISDQGQVDALVRETLERFDAVLMPWLDGPPQTNEAGRSSSIMAGLCWLAGKVQPRFEMLEIGASAGINTMMGRYRFDLGGVAVGPSGSRMAIAPEWRGDAPPATDPQIVDARGCDVKPVDLADPDAVLKLKSYVWPEARQRMARIDTAAAMAERMPPEIDRERAGPWVEEALARPQEDGVTRVLFHTIVWQYVPEGEQAAIAAAMEKAGEAASEDKPLAWLSLETNRETFRHELHARYWPSGGESQLLAHAHPHGEWVEWVAAQ</sequence>
<keyword evidence="2" id="KW-1185">Reference proteome</keyword>
<reference evidence="1 2" key="1">
    <citation type="submission" date="2018-07" db="EMBL/GenBank/DDBJ databases">
        <title>Erythrobacter nanhaiensis sp. nov., a novel member of the genus Erythrobacter isolated from the South China Sea.</title>
        <authorList>
            <person name="Chen X."/>
            <person name="Liu J."/>
        </authorList>
    </citation>
    <scope>NUCLEOTIDE SEQUENCE [LARGE SCALE GENOMIC DNA]</scope>
    <source>
        <strain evidence="1 2">S-5</strain>
    </source>
</reference>
<dbReference type="Pfam" id="PF10094">
    <property type="entry name" value="DUF2332"/>
    <property type="match status" value="1"/>
</dbReference>
<accession>A0A395LMT3</accession>
<organism evidence="1 2">
    <name type="scientific">Alteriqipengyuania lutimaris</name>
    <dbReference type="NCBI Taxonomy" id="1538146"/>
    <lineage>
        <taxon>Bacteria</taxon>
        <taxon>Pseudomonadati</taxon>
        <taxon>Pseudomonadota</taxon>
        <taxon>Alphaproteobacteria</taxon>
        <taxon>Sphingomonadales</taxon>
        <taxon>Erythrobacteraceae</taxon>
        <taxon>Alteriqipengyuania</taxon>
    </lineage>
</organism>
<dbReference type="EMBL" id="QRBB01000001">
    <property type="protein sequence ID" value="RDS77717.1"/>
    <property type="molecule type" value="Genomic_DNA"/>
</dbReference>
<gene>
    <name evidence="1" type="ORF">DL238_08955</name>
</gene>
<dbReference type="Proteomes" id="UP000254101">
    <property type="component" value="Unassembled WGS sequence"/>
</dbReference>
<dbReference type="InterPro" id="IPR011200">
    <property type="entry name" value="UCP012608"/>
</dbReference>
<evidence type="ECO:0000313" key="1">
    <source>
        <dbReference type="EMBL" id="RDS77717.1"/>
    </source>
</evidence>
<dbReference type="OrthoDB" id="7666987at2"/>